<gene>
    <name evidence="18 21" type="primary">aroB</name>
    <name evidence="21" type="ORF">BN997_03667</name>
</gene>
<evidence type="ECO:0000256" key="11">
    <source>
        <dbReference type="ARBA" id="ARBA00022723"/>
    </source>
</evidence>
<evidence type="ECO:0000256" key="4">
    <source>
        <dbReference type="ARBA" id="ARBA00004496"/>
    </source>
</evidence>
<organism evidence="21 22">
    <name type="scientific">Oceanobacillus oncorhynchi</name>
    <dbReference type="NCBI Taxonomy" id="545501"/>
    <lineage>
        <taxon>Bacteria</taxon>
        <taxon>Bacillati</taxon>
        <taxon>Bacillota</taxon>
        <taxon>Bacilli</taxon>
        <taxon>Bacillales</taxon>
        <taxon>Bacillaceae</taxon>
        <taxon>Oceanobacillus</taxon>
    </lineage>
</organism>
<evidence type="ECO:0000256" key="5">
    <source>
        <dbReference type="ARBA" id="ARBA00004661"/>
    </source>
</evidence>
<evidence type="ECO:0000256" key="14">
    <source>
        <dbReference type="ARBA" id="ARBA00023027"/>
    </source>
</evidence>
<feature type="binding site" evidence="18">
    <location>
        <position position="241"/>
    </location>
    <ligand>
        <name>Zn(2+)</name>
        <dbReference type="ChEBI" id="CHEBI:29105"/>
    </ligand>
</feature>
<dbReference type="NCBIfam" id="TIGR01357">
    <property type="entry name" value="aroB"/>
    <property type="match status" value="1"/>
</dbReference>
<dbReference type="EC" id="4.2.3.4" evidence="7 18"/>
<name>A0A0A1MY96_9BACI</name>
<evidence type="ECO:0000256" key="8">
    <source>
        <dbReference type="ARBA" id="ARBA00017684"/>
    </source>
</evidence>
<dbReference type="GO" id="GO:0046872">
    <property type="term" value="F:metal ion binding"/>
    <property type="evidence" value="ECO:0007669"/>
    <property type="project" value="UniProtKB-KW"/>
</dbReference>
<dbReference type="Pfam" id="PF24621">
    <property type="entry name" value="DHQS_C"/>
    <property type="match status" value="1"/>
</dbReference>
<dbReference type="GO" id="GO:0009423">
    <property type="term" value="P:chorismate biosynthetic process"/>
    <property type="evidence" value="ECO:0007669"/>
    <property type="project" value="UniProtKB-UniRule"/>
</dbReference>
<feature type="binding site" evidence="18">
    <location>
        <position position="147"/>
    </location>
    <ligand>
        <name>NAD(+)</name>
        <dbReference type="ChEBI" id="CHEBI:57540"/>
    </ligand>
</feature>
<dbReference type="GO" id="GO:0009073">
    <property type="term" value="P:aromatic amino acid family biosynthetic process"/>
    <property type="evidence" value="ECO:0007669"/>
    <property type="project" value="UniProtKB-KW"/>
</dbReference>
<keyword evidence="15 18" id="KW-0057">Aromatic amino acid biosynthesis</keyword>
<evidence type="ECO:0000256" key="12">
    <source>
        <dbReference type="ARBA" id="ARBA00022741"/>
    </source>
</evidence>
<dbReference type="PANTHER" id="PTHR43622">
    <property type="entry name" value="3-DEHYDROQUINATE SYNTHASE"/>
    <property type="match status" value="1"/>
</dbReference>
<proteinExistence type="inferred from homology"/>
<evidence type="ECO:0000256" key="7">
    <source>
        <dbReference type="ARBA" id="ARBA00013031"/>
    </source>
</evidence>
<evidence type="ECO:0000256" key="16">
    <source>
        <dbReference type="ARBA" id="ARBA00023239"/>
    </source>
</evidence>
<dbReference type="GO" id="GO:0003856">
    <property type="term" value="F:3-dehydroquinate synthase activity"/>
    <property type="evidence" value="ECO:0007669"/>
    <property type="project" value="UniProtKB-UniRule"/>
</dbReference>
<dbReference type="RefSeq" id="WP_042534144.1">
    <property type="nucleotide sequence ID" value="NZ_CAXOIH010000007.1"/>
</dbReference>
<dbReference type="InterPro" id="IPR056179">
    <property type="entry name" value="DHQS_C"/>
</dbReference>
<comment type="cofactor">
    <cofactor evidence="18">
        <name>Co(2+)</name>
        <dbReference type="ChEBI" id="CHEBI:48828"/>
    </cofactor>
    <cofactor evidence="18">
        <name>Zn(2+)</name>
        <dbReference type="ChEBI" id="CHEBI:29105"/>
    </cofactor>
    <text evidence="18">Binds 1 divalent metal cation per subunit. Can use either Co(2+) or Zn(2+).</text>
</comment>
<dbReference type="InterPro" id="IPR050071">
    <property type="entry name" value="Dehydroquinate_synthase"/>
</dbReference>
<evidence type="ECO:0000256" key="1">
    <source>
        <dbReference type="ARBA" id="ARBA00001393"/>
    </source>
</evidence>
<evidence type="ECO:0000259" key="20">
    <source>
        <dbReference type="Pfam" id="PF24621"/>
    </source>
</evidence>
<feature type="domain" description="3-dehydroquinate synthase N-terminal" evidence="19">
    <location>
        <begin position="64"/>
        <end position="175"/>
    </location>
</feature>
<dbReference type="GO" id="GO:0000166">
    <property type="term" value="F:nucleotide binding"/>
    <property type="evidence" value="ECO:0007669"/>
    <property type="project" value="UniProtKB-KW"/>
</dbReference>
<keyword evidence="12 18" id="KW-0547">Nucleotide-binding</keyword>
<feature type="domain" description="3-dehydroquinate synthase C-terminal" evidence="20">
    <location>
        <begin position="177"/>
        <end position="318"/>
    </location>
</feature>
<feature type="binding site" evidence="18">
    <location>
        <position position="258"/>
    </location>
    <ligand>
        <name>Zn(2+)</name>
        <dbReference type="ChEBI" id="CHEBI:29105"/>
    </ligand>
</feature>
<dbReference type="CDD" id="cd08195">
    <property type="entry name" value="DHQS"/>
    <property type="match status" value="1"/>
</dbReference>
<comment type="catalytic activity">
    <reaction evidence="1 18">
        <text>7-phospho-2-dehydro-3-deoxy-D-arabino-heptonate = 3-dehydroquinate + phosphate</text>
        <dbReference type="Rhea" id="RHEA:21968"/>
        <dbReference type="ChEBI" id="CHEBI:32364"/>
        <dbReference type="ChEBI" id="CHEBI:43474"/>
        <dbReference type="ChEBI" id="CHEBI:58394"/>
        <dbReference type="EC" id="4.2.3.4"/>
    </reaction>
</comment>
<dbReference type="FunFam" id="3.40.50.1970:FF:000007">
    <property type="entry name" value="Pentafunctional AROM polypeptide"/>
    <property type="match status" value="1"/>
</dbReference>
<dbReference type="InterPro" id="IPR016037">
    <property type="entry name" value="DHQ_synth_AroB"/>
</dbReference>
<protein>
    <recommendedName>
        <fullName evidence="8 18">3-dehydroquinate synthase</fullName>
        <shortName evidence="18">DHQS</shortName>
        <ecNumber evidence="7 18">4.2.3.4</ecNumber>
    </recommendedName>
</protein>
<evidence type="ECO:0000259" key="19">
    <source>
        <dbReference type="Pfam" id="PF01761"/>
    </source>
</evidence>
<comment type="subcellular location">
    <subcellularLocation>
        <location evidence="4 18">Cytoplasm</location>
    </subcellularLocation>
</comment>
<dbReference type="SUPFAM" id="SSF56796">
    <property type="entry name" value="Dehydroquinate synthase-like"/>
    <property type="match status" value="1"/>
</dbReference>
<keyword evidence="10 18" id="KW-0028">Amino-acid biosynthesis</keyword>
<evidence type="ECO:0000256" key="3">
    <source>
        <dbReference type="ARBA" id="ARBA00001947"/>
    </source>
</evidence>
<dbReference type="AlphaFoldDB" id="A0A0A1MY96"/>
<dbReference type="Gene3D" id="3.40.50.1970">
    <property type="match status" value="1"/>
</dbReference>
<evidence type="ECO:0000256" key="2">
    <source>
        <dbReference type="ARBA" id="ARBA00001911"/>
    </source>
</evidence>
<keyword evidence="16 18" id="KW-0456">Lyase</keyword>
<keyword evidence="22" id="KW-1185">Reference proteome</keyword>
<reference evidence="21 22" key="1">
    <citation type="submission" date="2014-11" db="EMBL/GenBank/DDBJ databases">
        <authorList>
            <person name="Urmite Genomes Urmite Genomes"/>
        </authorList>
    </citation>
    <scope>NUCLEOTIDE SEQUENCE [LARGE SCALE GENOMIC DNA]</scope>
    <source>
        <strain evidence="21 22">Oc5</strain>
    </source>
</reference>
<dbReference type="GO" id="GO:0005737">
    <property type="term" value="C:cytoplasm"/>
    <property type="evidence" value="ECO:0007669"/>
    <property type="project" value="UniProtKB-SubCell"/>
</dbReference>
<feature type="binding site" evidence="18">
    <location>
        <position position="138"/>
    </location>
    <ligand>
        <name>NAD(+)</name>
        <dbReference type="ChEBI" id="CHEBI:57540"/>
    </ligand>
</feature>
<evidence type="ECO:0000256" key="10">
    <source>
        <dbReference type="ARBA" id="ARBA00022605"/>
    </source>
</evidence>
<comment type="cofactor">
    <cofactor evidence="3">
        <name>Zn(2+)</name>
        <dbReference type="ChEBI" id="CHEBI:29105"/>
    </cofactor>
</comment>
<dbReference type="PIRSF" id="PIRSF001455">
    <property type="entry name" value="DHQ_synth"/>
    <property type="match status" value="1"/>
</dbReference>
<keyword evidence="14 18" id="KW-0520">NAD</keyword>
<dbReference type="EMBL" id="CDGG01000001">
    <property type="protein sequence ID" value="CEI83746.1"/>
    <property type="molecule type" value="Genomic_DNA"/>
</dbReference>
<accession>A0A0A1MY96</accession>
<dbReference type="HAMAP" id="MF_00110">
    <property type="entry name" value="DHQ_synthase"/>
    <property type="match status" value="1"/>
</dbReference>
<evidence type="ECO:0000313" key="22">
    <source>
        <dbReference type="Proteomes" id="UP000040453"/>
    </source>
</evidence>
<comment type="similarity">
    <text evidence="6 18">Belongs to the sugar phosphate cyclases superfamily. Dehydroquinate synthase family.</text>
</comment>
<dbReference type="InterPro" id="IPR030963">
    <property type="entry name" value="DHQ_synth_fam"/>
</dbReference>
<evidence type="ECO:0000256" key="18">
    <source>
        <dbReference type="HAMAP-Rule" id="MF_00110"/>
    </source>
</evidence>
<evidence type="ECO:0000256" key="17">
    <source>
        <dbReference type="ARBA" id="ARBA00023285"/>
    </source>
</evidence>
<keyword evidence="17 18" id="KW-0170">Cobalt</keyword>
<sequence>MKQLTIQSSQRSYPIVMEAGLRFHVKKWLKKEYSSILVITDDKIADKYLQDVVSSLEGQHVYSYIVPAGEASKNMDQYYKLQTKAIESGLDRKSLIIALGGGVIGDLGGFVAATFMRGIDYIQMPTTILAHDSSVGGKVAINHESGKNLIGCFYPPAAVLYDTETLASLPYREIRSGYAEILKEGFISDIHLTEELLSLSLQQVTTAQLENHLEAGIKVKAAIVEDDERESGVRKYLNLGHTLGHALEARLGYGTVTHGEAVANGMLFALHVSEDMSGEELPFHELHHWMKINEYPVIDIEEKRIAELVKSMKADKKSVSGHIQMVLLNQVGEPTVANLHDSSVEAYIRTYIERMNKL</sequence>
<dbReference type="STRING" id="545501.BN997_03667"/>
<dbReference type="OrthoDB" id="9806583at2"/>
<keyword evidence="9 18" id="KW-0963">Cytoplasm</keyword>
<dbReference type="Gene3D" id="1.20.1090.10">
    <property type="entry name" value="Dehydroquinate synthase-like - alpha domain"/>
    <property type="match status" value="1"/>
</dbReference>
<comment type="caution">
    <text evidence="18">Lacks conserved residue(s) required for the propagation of feature annotation.</text>
</comment>
<dbReference type="InterPro" id="IPR030960">
    <property type="entry name" value="DHQS/DOIS_N"/>
</dbReference>
<dbReference type="Proteomes" id="UP000040453">
    <property type="component" value="Unassembled WGS sequence"/>
</dbReference>
<dbReference type="UniPathway" id="UPA00053">
    <property type="reaction ID" value="UER00085"/>
</dbReference>
<dbReference type="GO" id="GO:0008652">
    <property type="term" value="P:amino acid biosynthetic process"/>
    <property type="evidence" value="ECO:0007669"/>
    <property type="project" value="UniProtKB-KW"/>
</dbReference>
<feature type="binding site" evidence="18">
    <location>
        <position position="180"/>
    </location>
    <ligand>
        <name>Zn(2+)</name>
        <dbReference type="ChEBI" id="CHEBI:29105"/>
    </ligand>
</feature>
<evidence type="ECO:0000256" key="6">
    <source>
        <dbReference type="ARBA" id="ARBA00005412"/>
    </source>
</evidence>
<comment type="cofactor">
    <cofactor evidence="2 18">
        <name>NAD(+)</name>
        <dbReference type="ChEBI" id="CHEBI:57540"/>
    </cofactor>
</comment>
<feature type="binding site" evidence="18">
    <location>
        <begin position="126"/>
        <end position="127"/>
    </location>
    <ligand>
        <name>NAD(+)</name>
        <dbReference type="ChEBI" id="CHEBI:57540"/>
    </ligand>
</feature>
<dbReference type="PANTHER" id="PTHR43622:SF7">
    <property type="entry name" value="3-DEHYDROQUINATE SYNTHASE, CHLOROPLASTIC"/>
    <property type="match status" value="1"/>
</dbReference>
<dbReference type="Pfam" id="PF01761">
    <property type="entry name" value="DHQ_synthase"/>
    <property type="match status" value="1"/>
</dbReference>
<evidence type="ECO:0000256" key="9">
    <source>
        <dbReference type="ARBA" id="ARBA00022490"/>
    </source>
</evidence>
<evidence type="ECO:0000313" key="21">
    <source>
        <dbReference type="EMBL" id="CEI83746.1"/>
    </source>
</evidence>
<evidence type="ECO:0000256" key="13">
    <source>
        <dbReference type="ARBA" id="ARBA00022833"/>
    </source>
</evidence>
<comment type="function">
    <text evidence="18">Catalyzes the conversion of 3-deoxy-D-arabino-heptulosonate 7-phosphate (DAHP) to dehydroquinate (DHQ).</text>
</comment>
<comment type="pathway">
    <text evidence="5 18">Metabolic intermediate biosynthesis; chorismate biosynthesis; chorismate from D-erythrose 4-phosphate and phosphoenolpyruvate: step 2/7.</text>
</comment>
<feature type="binding site" evidence="18">
    <location>
        <begin position="102"/>
        <end position="106"/>
    </location>
    <ligand>
        <name>NAD(+)</name>
        <dbReference type="ChEBI" id="CHEBI:57540"/>
    </ligand>
</feature>
<evidence type="ECO:0000256" key="15">
    <source>
        <dbReference type="ARBA" id="ARBA00023141"/>
    </source>
</evidence>
<keyword evidence="13 18" id="KW-0862">Zinc</keyword>
<keyword evidence="11 18" id="KW-0479">Metal-binding</keyword>